<evidence type="ECO:0000256" key="3">
    <source>
        <dbReference type="SAM" id="Phobius"/>
    </source>
</evidence>
<name>A0A5D3YI40_9BACT</name>
<evidence type="ECO:0000256" key="1">
    <source>
        <dbReference type="SAM" id="Coils"/>
    </source>
</evidence>
<keyword evidence="3" id="KW-0812">Transmembrane</keyword>
<feature type="transmembrane region" description="Helical" evidence="3">
    <location>
        <begin position="67"/>
        <end position="85"/>
    </location>
</feature>
<gene>
    <name evidence="4" type="ORF">LX73_2462</name>
</gene>
<dbReference type="OrthoDB" id="1524902at2"/>
<keyword evidence="1" id="KW-0175">Coiled coil</keyword>
<feature type="compositionally biased region" description="Basic residues" evidence="2">
    <location>
        <begin position="43"/>
        <end position="56"/>
    </location>
</feature>
<keyword evidence="5" id="KW-1185">Reference proteome</keyword>
<dbReference type="EMBL" id="VNHY01000004">
    <property type="protein sequence ID" value="TYP92209.1"/>
    <property type="molecule type" value="Genomic_DNA"/>
</dbReference>
<sequence>MHIQSPMEKENVAKDKRRKSRDDNALNAIRQAKQEERTENKNYGKRKQKKQKKKKPSNGLSLPTFKPWKVIVGTLVLGMLGMLYLNHVFATQQLLQEVQQLEREYNQVKRMHDNYRLTYDRMIGPSEIYDNAKQAGFINGGPAEKIITVEK</sequence>
<feature type="compositionally biased region" description="Basic and acidic residues" evidence="2">
    <location>
        <begin position="32"/>
        <end position="42"/>
    </location>
</feature>
<keyword evidence="3" id="KW-0472">Membrane</keyword>
<reference evidence="4 5" key="1">
    <citation type="submission" date="2019-07" db="EMBL/GenBank/DDBJ databases">
        <title>Genomic Encyclopedia of Archaeal and Bacterial Type Strains, Phase II (KMG-II): from individual species to whole genera.</title>
        <authorList>
            <person name="Goeker M."/>
        </authorList>
    </citation>
    <scope>NUCLEOTIDE SEQUENCE [LARGE SCALE GENOMIC DNA]</scope>
    <source>
        <strain evidence="4 5">DSM 21935</strain>
    </source>
</reference>
<dbReference type="AlphaFoldDB" id="A0A5D3YI40"/>
<keyword evidence="3" id="KW-1133">Transmembrane helix</keyword>
<feature type="coiled-coil region" evidence="1">
    <location>
        <begin position="91"/>
        <end position="118"/>
    </location>
</feature>
<dbReference type="Proteomes" id="UP000324595">
    <property type="component" value="Unassembled WGS sequence"/>
</dbReference>
<accession>A0A5D3YI40</accession>
<feature type="region of interest" description="Disordered" evidence="2">
    <location>
        <begin position="1"/>
        <end position="63"/>
    </location>
</feature>
<evidence type="ECO:0008006" key="6">
    <source>
        <dbReference type="Google" id="ProtNLM"/>
    </source>
</evidence>
<comment type="caution">
    <text evidence="4">The sequence shown here is derived from an EMBL/GenBank/DDBJ whole genome shotgun (WGS) entry which is preliminary data.</text>
</comment>
<organism evidence="4 5">
    <name type="scientific">Fodinibius salinus</name>
    <dbReference type="NCBI Taxonomy" id="860790"/>
    <lineage>
        <taxon>Bacteria</taxon>
        <taxon>Pseudomonadati</taxon>
        <taxon>Balneolota</taxon>
        <taxon>Balneolia</taxon>
        <taxon>Balneolales</taxon>
        <taxon>Balneolaceae</taxon>
        <taxon>Fodinibius</taxon>
    </lineage>
</organism>
<evidence type="ECO:0000313" key="4">
    <source>
        <dbReference type="EMBL" id="TYP92209.1"/>
    </source>
</evidence>
<protein>
    <recommendedName>
        <fullName evidence="6">Cell division protein FtsL</fullName>
    </recommendedName>
</protein>
<evidence type="ECO:0000313" key="5">
    <source>
        <dbReference type="Proteomes" id="UP000324595"/>
    </source>
</evidence>
<feature type="compositionally biased region" description="Basic and acidic residues" evidence="2">
    <location>
        <begin position="7"/>
        <end position="24"/>
    </location>
</feature>
<evidence type="ECO:0000256" key="2">
    <source>
        <dbReference type="SAM" id="MobiDB-lite"/>
    </source>
</evidence>
<proteinExistence type="predicted"/>